<evidence type="ECO:0000313" key="2">
    <source>
        <dbReference type="Proteomes" id="UP000593566"/>
    </source>
</evidence>
<reference evidence="1 2" key="1">
    <citation type="journal article" date="2020" name="Genomics">
        <title>Complete, high-quality genomes from long-read metagenomic sequencing of two wolf lichen thalli reveals enigmatic genome architecture.</title>
        <authorList>
            <person name="McKenzie S.K."/>
            <person name="Walston R.F."/>
            <person name="Allen J.L."/>
        </authorList>
    </citation>
    <scope>NUCLEOTIDE SEQUENCE [LARGE SCALE GENOMIC DNA]</scope>
    <source>
        <strain evidence="1">WasteWater1</strain>
    </source>
</reference>
<comment type="caution">
    <text evidence="1">The sequence shown here is derived from an EMBL/GenBank/DDBJ whole genome shotgun (WGS) entry which is preliminary data.</text>
</comment>
<accession>A0A8H6F9M6</accession>
<sequence length="109" mass="12203">MATIERSRYVTIPGETAPNNKIDWEKGIQSLKISYEAHTTLLRNAYRRQDEASADLSAHKAGLIVLQEKLDLLHGEGAGTPIKLKEQQNIFEAIEPNAEFNKNEAGDNR</sequence>
<dbReference type="RefSeq" id="XP_037149521.1">
    <property type="nucleotide sequence ID" value="XM_037294140.1"/>
</dbReference>
<keyword evidence="2" id="KW-1185">Reference proteome</keyword>
<dbReference type="GeneID" id="59331628"/>
<dbReference type="EMBL" id="JACCJB010000017">
    <property type="protein sequence ID" value="KAF6220086.1"/>
    <property type="molecule type" value="Genomic_DNA"/>
</dbReference>
<name>A0A8H6F9M6_9LECA</name>
<protein>
    <submittedName>
        <fullName evidence="1">Uncharacterized protein</fullName>
    </submittedName>
</protein>
<dbReference type="AlphaFoldDB" id="A0A8H6F9M6"/>
<evidence type="ECO:0000313" key="1">
    <source>
        <dbReference type="EMBL" id="KAF6220086.1"/>
    </source>
</evidence>
<organism evidence="1 2">
    <name type="scientific">Letharia lupina</name>
    <dbReference type="NCBI Taxonomy" id="560253"/>
    <lineage>
        <taxon>Eukaryota</taxon>
        <taxon>Fungi</taxon>
        <taxon>Dikarya</taxon>
        <taxon>Ascomycota</taxon>
        <taxon>Pezizomycotina</taxon>
        <taxon>Lecanoromycetes</taxon>
        <taxon>OSLEUM clade</taxon>
        <taxon>Lecanoromycetidae</taxon>
        <taxon>Lecanorales</taxon>
        <taxon>Lecanorineae</taxon>
        <taxon>Parmeliaceae</taxon>
        <taxon>Letharia</taxon>
    </lineage>
</organism>
<gene>
    <name evidence="1" type="ORF">HO133_003217</name>
</gene>
<dbReference type="Proteomes" id="UP000593566">
    <property type="component" value="Unassembled WGS sequence"/>
</dbReference>
<proteinExistence type="predicted"/>